<dbReference type="PROSITE" id="PS50217">
    <property type="entry name" value="BZIP"/>
    <property type="match status" value="1"/>
</dbReference>
<dbReference type="Pfam" id="PF00170">
    <property type="entry name" value="bZIP_1"/>
    <property type="match status" value="1"/>
</dbReference>
<proteinExistence type="predicted"/>
<feature type="compositionally biased region" description="Polar residues" evidence="5">
    <location>
        <begin position="1"/>
        <end position="17"/>
    </location>
</feature>
<keyword evidence="2" id="KW-0238">DNA-binding</keyword>
<dbReference type="FunFam" id="1.20.5.170:FF:000036">
    <property type="entry name" value="ABSCISIC ACID-INSENSITIVE 5-like protein 2"/>
    <property type="match status" value="1"/>
</dbReference>
<sequence length="319" mass="35436">MASSKVMPSTSNSTNSDLNYNHHNHNLNLNNHHYYTKNSSSSSQMISDFAPANVVYADNPVESGMDTALLDAEITLIDAAGAISAIGAEEEETVAIRRQTGERKTAEEVWREIVAGKSERKEFKVEAVDEMMTLEDFLAKAGAEMEGEVAEEVVEEDVKVGVSGDLEMSDSGGLFDFDQSLVQCSYPPQPQPMEAALGGVMVYGNGSGGVGGGMEVMGGVRGKRRGGPIMEPLDKAAQQRQRRMIKNRESAARSRERKQAYQVELESLALKLEEENEQLLREKAKRKNERFKQLMEKVVPVVEKRRPPRALRRVRSMQW</sequence>
<gene>
    <name evidence="8" type="primary">LOC110784826</name>
</gene>
<dbReference type="KEGG" id="soe:110784826"/>
<dbReference type="InterPro" id="IPR046347">
    <property type="entry name" value="bZIP_sf"/>
</dbReference>
<dbReference type="CDD" id="cd14707">
    <property type="entry name" value="bZIP_plant_BZIP46"/>
    <property type="match status" value="1"/>
</dbReference>
<reference evidence="7" key="1">
    <citation type="journal article" date="2021" name="Nat. Commun.">
        <title>Genomic analyses provide insights into spinach domestication and the genetic basis of agronomic traits.</title>
        <authorList>
            <person name="Cai X."/>
            <person name="Sun X."/>
            <person name="Xu C."/>
            <person name="Sun H."/>
            <person name="Wang X."/>
            <person name="Ge C."/>
            <person name="Zhang Z."/>
            <person name="Wang Q."/>
            <person name="Fei Z."/>
            <person name="Jiao C."/>
            <person name="Wang Q."/>
        </authorList>
    </citation>
    <scope>NUCLEOTIDE SEQUENCE [LARGE SCALE GENOMIC DNA]</scope>
    <source>
        <strain evidence="7">cv. Varoflay</strain>
    </source>
</reference>
<dbReference type="PROSITE" id="PS00036">
    <property type="entry name" value="BZIP_BASIC"/>
    <property type="match status" value="1"/>
</dbReference>
<dbReference type="SMART" id="SM00338">
    <property type="entry name" value="BRLZ"/>
    <property type="match status" value="1"/>
</dbReference>
<organism evidence="7 8">
    <name type="scientific">Spinacia oleracea</name>
    <name type="common">Spinach</name>
    <dbReference type="NCBI Taxonomy" id="3562"/>
    <lineage>
        <taxon>Eukaryota</taxon>
        <taxon>Viridiplantae</taxon>
        <taxon>Streptophyta</taxon>
        <taxon>Embryophyta</taxon>
        <taxon>Tracheophyta</taxon>
        <taxon>Spermatophyta</taxon>
        <taxon>Magnoliopsida</taxon>
        <taxon>eudicotyledons</taxon>
        <taxon>Gunneridae</taxon>
        <taxon>Pentapetalae</taxon>
        <taxon>Caryophyllales</taxon>
        <taxon>Chenopodiaceae</taxon>
        <taxon>Chenopodioideae</taxon>
        <taxon>Anserineae</taxon>
        <taxon>Spinacia</taxon>
    </lineage>
</organism>
<evidence type="ECO:0000313" key="8">
    <source>
        <dbReference type="RefSeq" id="XP_021844965.1"/>
    </source>
</evidence>
<dbReference type="PANTHER" id="PTHR22952">
    <property type="entry name" value="CAMP-RESPONSE ELEMENT BINDING PROTEIN-RELATED"/>
    <property type="match status" value="1"/>
</dbReference>
<keyword evidence="7" id="KW-1185">Reference proteome</keyword>
<evidence type="ECO:0000256" key="4">
    <source>
        <dbReference type="SAM" id="Coils"/>
    </source>
</evidence>
<evidence type="ECO:0000259" key="6">
    <source>
        <dbReference type="PROSITE" id="PS50217"/>
    </source>
</evidence>
<dbReference type="GO" id="GO:0003677">
    <property type="term" value="F:DNA binding"/>
    <property type="evidence" value="ECO:0007669"/>
    <property type="project" value="UniProtKB-KW"/>
</dbReference>
<evidence type="ECO:0000256" key="3">
    <source>
        <dbReference type="ARBA" id="ARBA00023242"/>
    </source>
</evidence>
<evidence type="ECO:0000313" key="7">
    <source>
        <dbReference type="Proteomes" id="UP000813463"/>
    </source>
</evidence>
<name>A0A9R0JSI7_SPIOL</name>
<feature type="compositionally biased region" description="Low complexity" evidence="5">
    <location>
        <begin position="18"/>
        <end position="33"/>
    </location>
</feature>
<dbReference type="AlphaFoldDB" id="A0A9R0JSI7"/>
<feature type="region of interest" description="Disordered" evidence="5">
    <location>
        <begin position="1"/>
        <end position="41"/>
    </location>
</feature>
<comment type="subcellular location">
    <subcellularLocation>
        <location evidence="1">Nucleus</location>
    </subcellularLocation>
</comment>
<accession>A0A9R0JSI7</accession>
<dbReference type="GeneID" id="110784826"/>
<reference evidence="8" key="2">
    <citation type="submission" date="2025-08" db="UniProtKB">
        <authorList>
            <consortium name="RefSeq"/>
        </authorList>
    </citation>
    <scope>IDENTIFICATION</scope>
    <source>
        <tissue evidence="8">Leaf</tissue>
    </source>
</reference>
<dbReference type="Proteomes" id="UP000813463">
    <property type="component" value="Chromosome 4"/>
</dbReference>
<evidence type="ECO:0000256" key="2">
    <source>
        <dbReference type="ARBA" id="ARBA00023125"/>
    </source>
</evidence>
<dbReference type="GO" id="GO:0045893">
    <property type="term" value="P:positive regulation of DNA-templated transcription"/>
    <property type="evidence" value="ECO:0007669"/>
    <property type="project" value="InterPro"/>
</dbReference>
<dbReference type="InterPro" id="IPR004827">
    <property type="entry name" value="bZIP"/>
</dbReference>
<dbReference type="SUPFAM" id="SSF57959">
    <property type="entry name" value="Leucine zipper domain"/>
    <property type="match status" value="1"/>
</dbReference>
<protein>
    <submittedName>
        <fullName evidence="8">G-box-binding factor 4</fullName>
    </submittedName>
</protein>
<feature type="coiled-coil region" evidence="4">
    <location>
        <begin position="251"/>
        <end position="297"/>
    </location>
</feature>
<dbReference type="GO" id="GO:0005634">
    <property type="term" value="C:nucleus"/>
    <property type="evidence" value="ECO:0000318"/>
    <property type="project" value="GO_Central"/>
</dbReference>
<evidence type="ECO:0000256" key="1">
    <source>
        <dbReference type="ARBA" id="ARBA00004123"/>
    </source>
</evidence>
<dbReference type="GO" id="GO:0003700">
    <property type="term" value="F:DNA-binding transcription factor activity"/>
    <property type="evidence" value="ECO:0007669"/>
    <property type="project" value="InterPro"/>
</dbReference>
<keyword evidence="4" id="KW-0175">Coiled coil</keyword>
<evidence type="ECO:0000256" key="5">
    <source>
        <dbReference type="SAM" id="MobiDB-lite"/>
    </source>
</evidence>
<dbReference type="Gene3D" id="1.20.5.170">
    <property type="match status" value="1"/>
</dbReference>
<dbReference type="RefSeq" id="XP_021844965.1">
    <property type="nucleotide sequence ID" value="XM_021989273.2"/>
</dbReference>
<feature type="domain" description="BZIP" evidence="6">
    <location>
        <begin position="237"/>
        <end position="289"/>
    </location>
</feature>
<keyword evidence="3" id="KW-0539">Nucleus</keyword>
<dbReference type="PANTHER" id="PTHR22952:SF184">
    <property type="entry name" value="G-BOX-BINDING FACTOR 4"/>
    <property type="match status" value="1"/>
</dbReference>
<dbReference type="OrthoDB" id="644067at2759"/>
<dbReference type="InterPro" id="IPR043452">
    <property type="entry name" value="BZIP46-like"/>
</dbReference>